<reference evidence="2 3" key="1">
    <citation type="submission" date="2019-05" db="EMBL/GenBank/DDBJ databases">
        <title>Another draft genome of Portunus trituberculatus and its Hox gene families provides insights of decapod evolution.</title>
        <authorList>
            <person name="Jeong J.-H."/>
            <person name="Song I."/>
            <person name="Kim S."/>
            <person name="Choi T."/>
            <person name="Kim D."/>
            <person name="Ryu S."/>
            <person name="Kim W."/>
        </authorList>
    </citation>
    <scope>NUCLEOTIDE SEQUENCE [LARGE SCALE GENOMIC DNA]</scope>
    <source>
        <tissue evidence="2">Muscle</tissue>
    </source>
</reference>
<evidence type="ECO:0000313" key="3">
    <source>
        <dbReference type="Proteomes" id="UP000324222"/>
    </source>
</evidence>
<evidence type="ECO:0000313" key="2">
    <source>
        <dbReference type="EMBL" id="MPC64718.1"/>
    </source>
</evidence>
<dbReference type="OrthoDB" id="7701249at2759"/>
<dbReference type="AlphaFoldDB" id="A0A5B7H6J7"/>
<feature type="region of interest" description="Disordered" evidence="1">
    <location>
        <begin position="1"/>
        <end position="79"/>
    </location>
</feature>
<sequence>MSDSEDRTALPSEVSGYGTSRRASSRASRDSVSSSDSPARHGRRCEDQLVRRRSVNKPYRRMGQSRPQAAPSQDAMPDPPWKLVLEELARLKGDVAKLTAKRTPSPLQVNFQASTSGIQPPASPATFSGFVDYSSEDGEIRESTPGGSVLCQAAKALGPHDSVYEDFEPQVVAMEEDYRAISEDPVTRRPNNSPALAPVECNPQISGALKTDARKADAQLKEVSGDIISASTIITKSLLALDKVAQDVGNPVVVQEVSRINGALAMLGHANYRTNLSRRFIMRREINPKYSHLCSDKVPMLRFFVWG</sequence>
<comment type="caution">
    <text evidence="2">The sequence shown here is derived from an EMBL/GenBank/DDBJ whole genome shotgun (WGS) entry which is preliminary data.</text>
</comment>
<dbReference type="PANTHER" id="PTHR34239:SF2">
    <property type="entry name" value="TRANSPOSABLE ELEMENT P TRANSPOSASE_THAP9 CONSERVED DOMAIN-CONTAINING PROTEIN"/>
    <property type="match status" value="1"/>
</dbReference>
<feature type="compositionally biased region" description="Low complexity" evidence="1">
    <location>
        <begin position="20"/>
        <end position="37"/>
    </location>
</feature>
<dbReference type="Proteomes" id="UP000324222">
    <property type="component" value="Unassembled WGS sequence"/>
</dbReference>
<accession>A0A5B7H6J7</accession>
<gene>
    <name evidence="2" type="ORF">E2C01_058838</name>
</gene>
<feature type="compositionally biased region" description="Basic residues" evidence="1">
    <location>
        <begin position="51"/>
        <end position="60"/>
    </location>
</feature>
<dbReference type="EMBL" id="VSRR010022482">
    <property type="protein sequence ID" value="MPC64718.1"/>
    <property type="molecule type" value="Genomic_DNA"/>
</dbReference>
<protein>
    <submittedName>
        <fullName evidence="2">Uncharacterized protein</fullName>
    </submittedName>
</protein>
<dbReference type="PANTHER" id="PTHR34239">
    <property type="entry name" value="APPLE DOMAIN-CONTAINING PROTEIN"/>
    <property type="match status" value="1"/>
</dbReference>
<name>A0A5B7H6J7_PORTR</name>
<organism evidence="2 3">
    <name type="scientific">Portunus trituberculatus</name>
    <name type="common">Swimming crab</name>
    <name type="synonym">Neptunus trituberculatus</name>
    <dbReference type="NCBI Taxonomy" id="210409"/>
    <lineage>
        <taxon>Eukaryota</taxon>
        <taxon>Metazoa</taxon>
        <taxon>Ecdysozoa</taxon>
        <taxon>Arthropoda</taxon>
        <taxon>Crustacea</taxon>
        <taxon>Multicrustacea</taxon>
        <taxon>Malacostraca</taxon>
        <taxon>Eumalacostraca</taxon>
        <taxon>Eucarida</taxon>
        <taxon>Decapoda</taxon>
        <taxon>Pleocyemata</taxon>
        <taxon>Brachyura</taxon>
        <taxon>Eubrachyura</taxon>
        <taxon>Portunoidea</taxon>
        <taxon>Portunidae</taxon>
        <taxon>Portuninae</taxon>
        <taxon>Portunus</taxon>
    </lineage>
</organism>
<proteinExistence type="predicted"/>
<keyword evidence="3" id="KW-1185">Reference proteome</keyword>
<evidence type="ECO:0000256" key="1">
    <source>
        <dbReference type="SAM" id="MobiDB-lite"/>
    </source>
</evidence>